<dbReference type="Proteomes" id="UP001159363">
    <property type="component" value="Chromosome 8"/>
</dbReference>
<keyword evidence="2" id="KW-1185">Reference proteome</keyword>
<gene>
    <name evidence="1" type="ORF">PR048_023574</name>
</gene>
<evidence type="ECO:0000313" key="2">
    <source>
        <dbReference type="Proteomes" id="UP001159363"/>
    </source>
</evidence>
<evidence type="ECO:0000313" key="1">
    <source>
        <dbReference type="EMBL" id="KAJ8875676.1"/>
    </source>
</evidence>
<accession>A0ABQ9GUI9</accession>
<sequence>MVTSCAAATVAVDDPNDYLQCDSGAPESGVLLARQRTMLWNRENCLGIAPGQQSTPLNIIYGVYDEELSLPAIYYGVCTQFNLDSEIYRNNRRGVTHEHILCMAMKIMWLRVVEGIHSMFQCVRQTDNIIRKMLEDRTFLDKCVDKNLAFLKSLPNSVQY</sequence>
<comment type="caution">
    <text evidence="1">The sequence shown here is derived from an EMBL/GenBank/DDBJ whole genome shotgun (WGS) entry which is preliminary data.</text>
</comment>
<proteinExistence type="predicted"/>
<dbReference type="EMBL" id="JARBHB010000009">
    <property type="protein sequence ID" value="KAJ8875676.1"/>
    <property type="molecule type" value="Genomic_DNA"/>
</dbReference>
<reference evidence="1 2" key="1">
    <citation type="submission" date="2023-02" db="EMBL/GenBank/DDBJ databases">
        <title>LHISI_Scaffold_Assembly.</title>
        <authorList>
            <person name="Stuart O.P."/>
            <person name="Cleave R."/>
            <person name="Magrath M.J.L."/>
            <person name="Mikheyev A.S."/>
        </authorList>
    </citation>
    <scope>NUCLEOTIDE SEQUENCE [LARGE SCALE GENOMIC DNA]</scope>
    <source>
        <strain evidence="1">Daus_M_001</strain>
        <tissue evidence="1">Leg muscle</tissue>
    </source>
</reference>
<protein>
    <submittedName>
        <fullName evidence="1">Uncharacterized protein</fullName>
    </submittedName>
</protein>
<name>A0ABQ9GUI9_9NEOP</name>
<organism evidence="1 2">
    <name type="scientific">Dryococelus australis</name>
    <dbReference type="NCBI Taxonomy" id="614101"/>
    <lineage>
        <taxon>Eukaryota</taxon>
        <taxon>Metazoa</taxon>
        <taxon>Ecdysozoa</taxon>
        <taxon>Arthropoda</taxon>
        <taxon>Hexapoda</taxon>
        <taxon>Insecta</taxon>
        <taxon>Pterygota</taxon>
        <taxon>Neoptera</taxon>
        <taxon>Polyneoptera</taxon>
        <taxon>Phasmatodea</taxon>
        <taxon>Verophasmatodea</taxon>
        <taxon>Anareolatae</taxon>
        <taxon>Phasmatidae</taxon>
        <taxon>Eurycanthinae</taxon>
        <taxon>Dryococelus</taxon>
    </lineage>
</organism>